<keyword evidence="1" id="KW-0489">Methyltransferase</keyword>
<dbReference type="EMBL" id="FNAC01000007">
    <property type="protein sequence ID" value="SDC82764.1"/>
    <property type="molecule type" value="Genomic_DNA"/>
</dbReference>
<dbReference type="Gene3D" id="3.40.50.150">
    <property type="entry name" value="Vaccinia Virus protein VP39"/>
    <property type="match status" value="1"/>
</dbReference>
<reference evidence="2" key="1">
    <citation type="submission" date="2016-10" db="EMBL/GenBank/DDBJ databases">
        <authorList>
            <person name="Varghese N."/>
            <person name="Submissions S."/>
        </authorList>
    </citation>
    <scope>NUCLEOTIDE SEQUENCE [LARGE SCALE GENOMIC DNA]</scope>
    <source>
        <strain evidence="2">DSM 23095</strain>
    </source>
</reference>
<dbReference type="Pfam" id="PF13578">
    <property type="entry name" value="Methyltransf_24"/>
    <property type="match status" value="1"/>
</dbReference>
<sequence>MGLLHTIKEKFHNYYTQKHRLINKPKFEEMPVTEIGYNHLKNGKLLATREQLLAILPQNGVVAELGVDHGDFSRKILDINQPATLHLIDVWKSERYPEQLFHEVSQKFQTEIEEGKVVINRGLSTEVVDQFPDNYFDWIYIDTVHDYKITKLELENYRPKIKEGGIIAGHDFIVGEIDVPWKYGVIEAIYEFCNEHNWEIIYLTMERIISPSFAIRKISS</sequence>
<protein>
    <submittedName>
        <fullName evidence="1">Methyltransferase domain-containing protein</fullName>
    </submittedName>
</protein>
<dbReference type="SUPFAM" id="SSF53335">
    <property type="entry name" value="S-adenosyl-L-methionine-dependent methyltransferases"/>
    <property type="match status" value="1"/>
</dbReference>
<dbReference type="Proteomes" id="UP000199060">
    <property type="component" value="Unassembled WGS sequence"/>
</dbReference>
<dbReference type="InterPro" id="IPR029063">
    <property type="entry name" value="SAM-dependent_MTases_sf"/>
</dbReference>
<keyword evidence="1" id="KW-0808">Transferase</keyword>
<evidence type="ECO:0000313" key="2">
    <source>
        <dbReference type="Proteomes" id="UP000199060"/>
    </source>
</evidence>
<dbReference type="STRING" id="686796.SAMN04488104_100712"/>
<evidence type="ECO:0000313" key="1">
    <source>
        <dbReference type="EMBL" id="SDC82764.1"/>
    </source>
</evidence>
<proteinExistence type="predicted"/>
<gene>
    <name evidence="1" type="ORF">SAMN04488104_100712</name>
</gene>
<dbReference type="GO" id="GO:0032259">
    <property type="term" value="P:methylation"/>
    <property type="evidence" value="ECO:0007669"/>
    <property type="project" value="UniProtKB-KW"/>
</dbReference>
<organism evidence="1 2">
    <name type="scientific">Algoriphagus faecimaris</name>
    <dbReference type="NCBI Taxonomy" id="686796"/>
    <lineage>
        <taxon>Bacteria</taxon>
        <taxon>Pseudomonadati</taxon>
        <taxon>Bacteroidota</taxon>
        <taxon>Cytophagia</taxon>
        <taxon>Cytophagales</taxon>
        <taxon>Cyclobacteriaceae</taxon>
        <taxon>Algoriphagus</taxon>
    </lineage>
</organism>
<dbReference type="RefSeq" id="WP_087938328.1">
    <property type="nucleotide sequence ID" value="NZ_FNAC01000007.1"/>
</dbReference>
<keyword evidence="2" id="KW-1185">Reference proteome</keyword>
<dbReference type="GO" id="GO:0008168">
    <property type="term" value="F:methyltransferase activity"/>
    <property type="evidence" value="ECO:0007669"/>
    <property type="project" value="UniProtKB-KW"/>
</dbReference>
<dbReference type="OrthoDB" id="5464618at2"/>
<dbReference type="AlphaFoldDB" id="A0A1G6PSZ0"/>
<accession>A0A1G6PSZ0</accession>
<name>A0A1G6PSZ0_9BACT</name>